<dbReference type="SUPFAM" id="SSF46689">
    <property type="entry name" value="Homeodomain-like"/>
    <property type="match status" value="1"/>
</dbReference>
<feature type="compositionally biased region" description="Basic residues" evidence="1">
    <location>
        <begin position="481"/>
        <end position="491"/>
    </location>
</feature>
<evidence type="ECO:0000259" key="2">
    <source>
        <dbReference type="PROSITE" id="PS51293"/>
    </source>
</evidence>
<dbReference type="InterPro" id="IPR017884">
    <property type="entry name" value="SANT_dom"/>
</dbReference>
<comment type="caution">
    <text evidence="3">The sequence shown here is derived from an EMBL/GenBank/DDBJ whole genome shotgun (WGS) entry which is preliminary data.</text>
</comment>
<evidence type="ECO:0000313" key="4">
    <source>
        <dbReference type="Proteomes" id="UP001153076"/>
    </source>
</evidence>
<dbReference type="InterPro" id="IPR001005">
    <property type="entry name" value="SANT/Myb"/>
</dbReference>
<dbReference type="Proteomes" id="UP001153076">
    <property type="component" value="Unassembled WGS sequence"/>
</dbReference>
<evidence type="ECO:0000313" key="3">
    <source>
        <dbReference type="EMBL" id="KAJ8446411.1"/>
    </source>
</evidence>
<feature type="compositionally biased region" description="Basic residues" evidence="1">
    <location>
        <begin position="520"/>
        <end position="529"/>
    </location>
</feature>
<dbReference type="GO" id="GO:0000126">
    <property type="term" value="C:transcription factor TFIIIB complex"/>
    <property type="evidence" value="ECO:0007669"/>
    <property type="project" value="TreeGrafter"/>
</dbReference>
<feature type="region of interest" description="Disordered" evidence="1">
    <location>
        <begin position="409"/>
        <end position="529"/>
    </location>
</feature>
<dbReference type="PROSITE" id="PS51293">
    <property type="entry name" value="SANT"/>
    <property type="match status" value="1"/>
</dbReference>
<dbReference type="CDD" id="cd00167">
    <property type="entry name" value="SANT"/>
    <property type="match status" value="1"/>
</dbReference>
<dbReference type="Pfam" id="PF15963">
    <property type="entry name" value="Myb_DNA-bind_7"/>
    <property type="match status" value="1"/>
</dbReference>
<feature type="compositionally biased region" description="Polar residues" evidence="1">
    <location>
        <begin position="456"/>
        <end position="472"/>
    </location>
</feature>
<dbReference type="AlphaFoldDB" id="A0A9Q1KL18"/>
<dbReference type="SMART" id="SM00717">
    <property type="entry name" value="SANT"/>
    <property type="match status" value="1"/>
</dbReference>
<feature type="region of interest" description="Disordered" evidence="1">
    <location>
        <begin position="580"/>
        <end position="599"/>
    </location>
</feature>
<dbReference type="PANTHER" id="PTHR22929:SF0">
    <property type="entry name" value="TRANSCRIPTION FACTOR TFIIIB COMPONENT B'' HOMOLOG"/>
    <property type="match status" value="1"/>
</dbReference>
<dbReference type="InterPro" id="IPR039467">
    <property type="entry name" value="TFIIIB_B''_Myb"/>
</dbReference>
<feature type="region of interest" description="Disordered" evidence="1">
    <location>
        <begin position="335"/>
        <end position="360"/>
    </location>
</feature>
<feature type="region of interest" description="Disordered" evidence="1">
    <location>
        <begin position="709"/>
        <end position="782"/>
    </location>
</feature>
<dbReference type="EMBL" id="JAKOGI010000056">
    <property type="protein sequence ID" value="KAJ8446411.1"/>
    <property type="molecule type" value="Genomic_DNA"/>
</dbReference>
<feature type="compositionally biased region" description="Basic and acidic residues" evidence="1">
    <location>
        <begin position="709"/>
        <end position="724"/>
    </location>
</feature>
<dbReference type="PANTHER" id="PTHR22929">
    <property type="entry name" value="RNA POLYMERASE III TRANSCRIPTION INITIATION FACTOR B"/>
    <property type="match status" value="1"/>
</dbReference>
<feature type="domain" description="SANT" evidence="2">
    <location>
        <begin position="632"/>
        <end position="684"/>
    </location>
</feature>
<gene>
    <name evidence="3" type="ORF">Cgig2_019304</name>
</gene>
<dbReference type="OrthoDB" id="272624at2759"/>
<keyword evidence="4" id="KW-1185">Reference proteome</keyword>
<evidence type="ECO:0000256" key="1">
    <source>
        <dbReference type="SAM" id="MobiDB-lite"/>
    </source>
</evidence>
<proteinExistence type="predicted"/>
<dbReference type="InterPro" id="IPR009057">
    <property type="entry name" value="Homeodomain-like_sf"/>
</dbReference>
<name>A0A9Q1KL18_9CARY</name>
<organism evidence="3 4">
    <name type="scientific">Carnegiea gigantea</name>
    <dbReference type="NCBI Taxonomy" id="171969"/>
    <lineage>
        <taxon>Eukaryota</taxon>
        <taxon>Viridiplantae</taxon>
        <taxon>Streptophyta</taxon>
        <taxon>Embryophyta</taxon>
        <taxon>Tracheophyta</taxon>
        <taxon>Spermatophyta</taxon>
        <taxon>Magnoliopsida</taxon>
        <taxon>eudicotyledons</taxon>
        <taxon>Gunneridae</taxon>
        <taxon>Pentapetalae</taxon>
        <taxon>Caryophyllales</taxon>
        <taxon>Cactineae</taxon>
        <taxon>Cactaceae</taxon>
        <taxon>Cactoideae</taxon>
        <taxon>Echinocereeae</taxon>
        <taxon>Carnegiea</taxon>
    </lineage>
</organism>
<dbReference type="Gene3D" id="1.10.10.60">
    <property type="entry name" value="Homeodomain-like"/>
    <property type="match status" value="1"/>
</dbReference>
<dbReference type="GO" id="GO:0001156">
    <property type="term" value="F:TFIIIC-class transcription factor complex binding"/>
    <property type="evidence" value="ECO:0007669"/>
    <property type="project" value="TreeGrafter"/>
</dbReference>
<reference evidence="3" key="1">
    <citation type="submission" date="2022-04" db="EMBL/GenBank/DDBJ databases">
        <title>Carnegiea gigantea Genome sequencing and assembly v2.</title>
        <authorList>
            <person name="Copetti D."/>
            <person name="Sanderson M.J."/>
            <person name="Burquez A."/>
            <person name="Wojciechowski M.F."/>
        </authorList>
    </citation>
    <scope>NUCLEOTIDE SEQUENCE</scope>
    <source>
        <strain evidence="3">SGP5-SGP5p</strain>
        <tissue evidence="3">Aerial part</tissue>
    </source>
</reference>
<accession>A0A9Q1KL18</accession>
<dbReference type="GO" id="GO:0070898">
    <property type="term" value="P:RNA polymerase III preinitiation complex assembly"/>
    <property type="evidence" value="ECO:0007669"/>
    <property type="project" value="TreeGrafter"/>
</dbReference>
<sequence>MCLTVIGLNGGGAAASSAGPALDRCCEPAATRARFNPAHLHVNLNLPYGRGHHYGNYYGKTPATNRFKPKAKPKPQKGPSVTAKAINEQPVESSAKDSASDELVQPNDIVDKQLDVPIGSSLTNNETARTKETSTNETTSFENQHLDGNLAVEAKEVMDSSGAHYSETVVSKSSEVEHMSIDASLRLQSSENTIIQSTSAANLPLDMPTLNASGTQNADEISSLPDIAFSNTSPFRPCTQTADLSMPSTYQDSGYYKEATVTSDAGELWISIEEGAEGFTCLEDGDVMGEAPTASGITKCKFFGWLDCHRPSLFFSNSTFDVIMVIGQRPVKFQPKPKTQIGRKEDASELSSENQQVDGDGAIYAREPTASGLSNAKLDGGFPSNPTTTQPGNVVYEDADSWMAQNLPEQCGEQGESMPSDALNCPDRSLDGGTGSLGSDATEDGYEINDGVTGVRDNSNAEACDQAATSGGENYLGNEKSKKKRSRKSKKPTSENGESGKKKCKIAKAPDQSTGVPPKKVPRAPRRKRCVNKALLEAAEDELDLQKVPIRDLIILADYRERQAKKDAAAVQPSLVNERTDNTLSEEPPYDDYGNPLDYDHDGDSYDNPSTSAALKDTSYFNYHSFMDKSKTTKVRWSKEETELFYQGIREFGSDFLMIQKLHFPGRTRHQIKLKYKKEERENPETLHAALNSRAKDLSHFEILAQRLQKEAAAEKEAENRMSEEDNPTSPEGDEDNPTGPAKPDEESTAADEVPNTAHNGSPAESYDNEDDFNWDDYKSGL</sequence>
<feature type="region of interest" description="Disordered" evidence="1">
    <location>
        <begin position="61"/>
        <end position="147"/>
    </location>
</feature>
<protein>
    <recommendedName>
        <fullName evidence="2">SANT domain-containing protein</fullName>
    </recommendedName>
</protein>